<name>A0ABN7P9A2_TIMPD</name>
<feature type="domain" description="Pre-mRNA-splicing factor SYF1 central HAT repeats" evidence="1">
    <location>
        <begin position="169"/>
        <end position="214"/>
    </location>
</feature>
<reference evidence="2" key="1">
    <citation type="submission" date="2021-03" db="EMBL/GenBank/DDBJ databases">
        <authorList>
            <person name="Tran Van P."/>
        </authorList>
    </citation>
    <scope>NUCLEOTIDE SEQUENCE</scope>
</reference>
<evidence type="ECO:0000313" key="2">
    <source>
        <dbReference type="EMBL" id="CAG2062579.1"/>
    </source>
</evidence>
<organism evidence="2 3">
    <name type="scientific">Timema podura</name>
    <name type="common">Walking stick</name>
    <dbReference type="NCBI Taxonomy" id="61482"/>
    <lineage>
        <taxon>Eukaryota</taxon>
        <taxon>Metazoa</taxon>
        <taxon>Ecdysozoa</taxon>
        <taxon>Arthropoda</taxon>
        <taxon>Hexapoda</taxon>
        <taxon>Insecta</taxon>
        <taxon>Pterygota</taxon>
        <taxon>Neoptera</taxon>
        <taxon>Polyneoptera</taxon>
        <taxon>Phasmatodea</taxon>
        <taxon>Timematodea</taxon>
        <taxon>Timematoidea</taxon>
        <taxon>Timematidae</taxon>
        <taxon>Timema</taxon>
    </lineage>
</organism>
<dbReference type="InterPro" id="IPR056350">
    <property type="entry name" value="HAT_Syf1_central"/>
</dbReference>
<dbReference type="EMBL" id="CAJPIN010021057">
    <property type="protein sequence ID" value="CAG2062579.1"/>
    <property type="molecule type" value="Genomic_DNA"/>
</dbReference>
<dbReference type="Pfam" id="PF23220">
    <property type="entry name" value="HAT_Syf1_M"/>
    <property type="match status" value="1"/>
</dbReference>
<evidence type="ECO:0000259" key="1">
    <source>
        <dbReference type="Pfam" id="PF23220"/>
    </source>
</evidence>
<keyword evidence="3" id="KW-1185">Reference proteome</keyword>
<dbReference type="Proteomes" id="UP001153148">
    <property type="component" value="Unassembled WGS sequence"/>
</dbReference>
<sequence length="214" mass="24185">MVERERKIMERDREKGIMVELQKKYGGEIEDDDGEIEANGGLAAGWKQCLLDNESSVCHFYWCLSLPYGREEEGKMEKDGGIMVHRFRKMVGRERKIMERDREKGIMVELQKQYGGEIEDGDGGIEKDSGEIEDAGGLEEVGGEIEANVGLAAGWKQCLLDNESSGDQIKQSLNVDAIIRGGLRRYTDQLGHLWNSLADYYVRSGLFERVSPIF</sequence>
<feature type="non-terminal residue" evidence="2">
    <location>
        <position position="214"/>
    </location>
</feature>
<comment type="caution">
    <text evidence="2">The sequence shown here is derived from an EMBL/GenBank/DDBJ whole genome shotgun (WGS) entry which is preliminary data.</text>
</comment>
<proteinExistence type="predicted"/>
<accession>A0ABN7P9A2</accession>
<gene>
    <name evidence="2" type="ORF">TPAB3V08_LOCUS9529</name>
</gene>
<protein>
    <recommendedName>
        <fullName evidence="1">Pre-mRNA-splicing factor SYF1 central HAT repeats domain-containing protein</fullName>
    </recommendedName>
</protein>
<evidence type="ECO:0000313" key="3">
    <source>
        <dbReference type="Proteomes" id="UP001153148"/>
    </source>
</evidence>